<dbReference type="RefSeq" id="WP_002978607.1">
    <property type="nucleotide sequence ID" value="NZ_CP068486.1"/>
</dbReference>
<dbReference type="EMBL" id="LR134289">
    <property type="protein sequence ID" value="VEE05731.1"/>
    <property type="molecule type" value="Genomic_DNA"/>
</dbReference>
<dbReference type="AlphaFoldDB" id="A0A448AZP8"/>
<dbReference type="GeneID" id="93021573"/>
<gene>
    <name evidence="1" type="ORF">NCTC11432_01284</name>
</gene>
<dbReference type="KEGG" id="cgle:NCTC11432_01284"/>
<protein>
    <submittedName>
        <fullName evidence="1">Uncharacterized protein</fullName>
    </submittedName>
</protein>
<evidence type="ECO:0000313" key="1">
    <source>
        <dbReference type="EMBL" id="VEE05731.1"/>
    </source>
</evidence>
<proteinExistence type="predicted"/>
<name>A0A448AZP8_CHRGE</name>
<evidence type="ECO:0000313" key="2">
    <source>
        <dbReference type="Proteomes" id="UP000279227"/>
    </source>
</evidence>
<organism evidence="1 2">
    <name type="scientific">Chryseobacterium gleum</name>
    <name type="common">Flavobacterium gleum</name>
    <dbReference type="NCBI Taxonomy" id="250"/>
    <lineage>
        <taxon>Bacteria</taxon>
        <taxon>Pseudomonadati</taxon>
        <taxon>Bacteroidota</taxon>
        <taxon>Flavobacteriia</taxon>
        <taxon>Flavobacteriales</taxon>
        <taxon>Weeksellaceae</taxon>
        <taxon>Chryseobacterium group</taxon>
        <taxon>Chryseobacterium</taxon>
    </lineage>
</organism>
<reference evidence="1 2" key="1">
    <citation type="submission" date="2018-12" db="EMBL/GenBank/DDBJ databases">
        <authorList>
            <consortium name="Pathogen Informatics"/>
        </authorList>
    </citation>
    <scope>NUCLEOTIDE SEQUENCE [LARGE SCALE GENOMIC DNA]</scope>
    <source>
        <strain evidence="1 2">NCTC11432</strain>
    </source>
</reference>
<dbReference type="Proteomes" id="UP000279227">
    <property type="component" value="Chromosome"/>
</dbReference>
<sequence length="56" mass="6548">MFQQISAQSDYYLGLWNCQFTSLEYENVKEFIDTVSKEVFINGGLHNTRCTKVVHD</sequence>
<accession>A0A448AZP8</accession>